<dbReference type="OrthoDB" id="5422529at2"/>
<evidence type="ECO:0000313" key="7">
    <source>
        <dbReference type="EMBL" id="KAA2262850.1"/>
    </source>
</evidence>
<keyword evidence="8" id="KW-1185">Reference proteome</keyword>
<dbReference type="InterPro" id="IPR009908">
    <property type="entry name" value="Methylamine_util_MauE"/>
</dbReference>
<feature type="transmembrane region" description="Helical" evidence="5">
    <location>
        <begin position="48"/>
        <end position="72"/>
    </location>
</feature>
<evidence type="ECO:0000256" key="1">
    <source>
        <dbReference type="ARBA" id="ARBA00004141"/>
    </source>
</evidence>
<evidence type="ECO:0000256" key="3">
    <source>
        <dbReference type="ARBA" id="ARBA00022989"/>
    </source>
</evidence>
<organism evidence="7 8">
    <name type="scientific">Solihabitans fulvus</name>
    <dbReference type="NCBI Taxonomy" id="1892852"/>
    <lineage>
        <taxon>Bacteria</taxon>
        <taxon>Bacillati</taxon>
        <taxon>Actinomycetota</taxon>
        <taxon>Actinomycetes</taxon>
        <taxon>Pseudonocardiales</taxon>
        <taxon>Pseudonocardiaceae</taxon>
        <taxon>Solihabitans</taxon>
    </lineage>
</organism>
<proteinExistence type="predicted"/>
<reference evidence="7 8" key="1">
    <citation type="submission" date="2019-09" db="EMBL/GenBank/DDBJ databases">
        <title>Goodfellowia gen. nov., a new genus of the Pseudonocardineae related to Actinoalloteichus, containing Goodfellowia coeruleoviolacea gen. nov., comb. nov. gen. nov., comb. nov.</title>
        <authorList>
            <person name="Labeda D."/>
        </authorList>
    </citation>
    <scope>NUCLEOTIDE SEQUENCE [LARGE SCALE GENOMIC DNA]</scope>
    <source>
        <strain evidence="7 8">AN110305</strain>
    </source>
</reference>
<accession>A0A5B2XJ56</accession>
<evidence type="ECO:0000256" key="4">
    <source>
        <dbReference type="ARBA" id="ARBA00023136"/>
    </source>
</evidence>
<name>A0A5B2XJ56_9PSEU</name>
<evidence type="ECO:0000256" key="5">
    <source>
        <dbReference type="SAM" id="Phobius"/>
    </source>
</evidence>
<evidence type="ECO:0000256" key="2">
    <source>
        <dbReference type="ARBA" id="ARBA00022692"/>
    </source>
</evidence>
<dbReference type="EMBL" id="VUOB01000020">
    <property type="protein sequence ID" value="KAA2262850.1"/>
    <property type="molecule type" value="Genomic_DNA"/>
</dbReference>
<sequence length="172" mass="17622">MARPSAKWPDVVGILVRLGLAAVWLISGGVKAANPNQSYLAVQAYDVLPAGMVGFVAAALPFVELALGVLLLVGFGTRLVAVLSAVLLLAFIAGVAQSWARGLAIDCGCFGGGGQVASGATQYPQEIARDIGFLVLAGWLIVRPRTLLSLDGLLGIGRRDEEPGGDPVGETG</sequence>
<feature type="domain" description="Methylamine utilisation protein MauE" evidence="6">
    <location>
        <begin position="12"/>
        <end position="142"/>
    </location>
</feature>
<gene>
    <name evidence="7" type="ORF">F0L68_11520</name>
</gene>
<dbReference type="Proteomes" id="UP000323454">
    <property type="component" value="Unassembled WGS sequence"/>
</dbReference>
<dbReference type="AlphaFoldDB" id="A0A5B2XJ56"/>
<comment type="caution">
    <text evidence="7">The sequence shown here is derived from an EMBL/GenBank/DDBJ whole genome shotgun (WGS) entry which is preliminary data.</text>
</comment>
<comment type="subcellular location">
    <subcellularLocation>
        <location evidence="1">Membrane</location>
        <topology evidence="1">Multi-pass membrane protein</topology>
    </subcellularLocation>
</comment>
<keyword evidence="2 5" id="KW-0812">Transmembrane</keyword>
<reference evidence="7 8" key="2">
    <citation type="submission" date="2019-09" db="EMBL/GenBank/DDBJ databases">
        <authorList>
            <person name="Jin C."/>
        </authorList>
    </citation>
    <scope>NUCLEOTIDE SEQUENCE [LARGE SCALE GENOMIC DNA]</scope>
    <source>
        <strain evidence="7 8">AN110305</strain>
    </source>
</reference>
<evidence type="ECO:0000313" key="8">
    <source>
        <dbReference type="Proteomes" id="UP000323454"/>
    </source>
</evidence>
<keyword evidence="3 5" id="KW-1133">Transmembrane helix</keyword>
<dbReference type="GO" id="GO:0030416">
    <property type="term" value="P:methylamine metabolic process"/>
    <property type="evidence" value="ECO:0007669"/>
    <property type="project" value="InterPro"/>
</dbReference>
<dbReference type="Pfam" id="PF07291">
    <property type="entry name" value="MauE"/>
    <property type="match status" value="1"/>
</dbReference>
<protein>
    <submittedName>
        <fullName evidence="7">DoxX family membrane protein</fullName>
    </submittedName>
</protein>
<feature type="transmembrane region" description="Helical" evidence="5">
    <location>
        <begin position="79"/>
        <end position="100"/>
    </location>
</feature>
<keyword evidence="4 5" id="KW-0472">Membrane</keyword>
<dbReference type="UniPathway" id="UPA00895"/>
<evidence type="ECO:0000259" key="6">
    <source>
        <dbReference type="Pfam" id="PF07291"/>
    </source>
</evidence>
<dbReference type="GO" id="GO:0016020">
    <property type="term" value="C:membrane"/>
    <property type="evidence" value="ECO:0007669"/>
    <property type="project" value="UniProtKB-SubCell"/>
</dbReference>
<dbReference type="RefSeq" id="WP_149849507.1">
    <property type="nucleotide sequence ID" value="NZ_VUOB01000020.1"/>
</dbReference>